<dbReference type="Pfam" id="PF12705">
    <property type="entry name" value="PDDEXK_1"/>
    <property type="match status" value="1"/>
</dbReference>
<evidence type="ECO:0000259" key="1">
    <source>
        <dbReference type="Pfam" id="PF12705"/>
    </source>
</evidence>
<evidence type="ECO:0000313" key="3">
    <source>
        <dbReference type="Proteomes" id="UP000252733"/>
    </source>
</evidence>
<dbReference type="InterPro" id="IPR011604">
    <property type="entry name" value="PDDEXK-like_dom_sf"/>
</dbReference>
<sequence length="902" mass="102623">MIIHFSPAFAEGIYPLPEESNLKPDERFVGEAGLLMLLEREMGLSAEYSGNEERALLYKKALETYLESDGEAFYRNSFIQDELAVSEKILSWRDELVMAGMMNLSDDVELPPRLHTMHCVEKLYRQNGVLGYGMADRWQALSDLLPEAELSVEKIILHDKASLLHPFFGTLLEQLSNKTVVEEQLFEMEPEGSSNLNRLQKALLNGGEKLTLNALEEDDSLIFLKVKDNYVAGDFMADQIKGGYKPLFLNDDNVVFDNCLIASGLNASGSVNYSSTPQILQLFKLVSTGLFSPVNVKNLLSLLQAPYLPFSGFLARRLSNCLVEQPGINNRKWREIITEYTDVEDPDEAKKRKTALETFLSFHENETNTVSNIRNRYRALKQWVDQYPHLDVNEVKEEEKEQFYYLEGLCANLLSELDSLPDDEEVSEIRFSRMMEAMYKPGAFQYFRKQKDSPLVLRHPGAVTSQTTSVCWLNWQGGRQTGHPLSFLNKREWESLTQNGCGLYSFGSLVHLRYRHQLMGVLAASRQLVLVVPEVVSGEVSAPHALAGDFDAIIENPGDVTLDHDQMESWHQYFTGTSRQMPGEPVALPKPAAYLEGIEALQANYLRQHESPSSLEELIQNPFDWVANYPAHISGMGTVALPDLFRQKGLVTHAAVEEIMKTMKDHPEAVFEEAKISQILQEKIDEGALEFRLPENRFELHEMEGQFLASVQVLLDIIRENNLRVVDAEIFKDADIDSIGNVKGFLDLLLSDEHGNPVVFDLKWTFKSKKYASKIEEERDLQLILYREMMRQETGKEVKTGYFLLNDGKLYTRYDFTGMGVVKINAQSEEEEMLNRIVQSVQYRRGEFARGVVEAGEESSLNALAYHNDSEDKFLVPLESDGKNNKRTNYYSNLALFKGKIY</sequence>
<dbReference type="Proteomes" id="UP000252733">
    <property type="component" value="Unassembled WGS sequence"/>
</dbReference>
<dbReference type="AlphaFoldDB" id="A0A368VCQ8"/>
<dbReference type="Gene3D" id="3.90.320.10">
    <property type="match status" value="1"/>
</dbReference>
<keyword evidence="3" id="KW-1185">Reference proteome</keyword>
<feature type="domain" description="PD-(D/E)XK endonuclease-like" evidence="1">
    <location>
        <begin position="611"/>
        <end position="853"/>
    </location>
</feature>
<organism evidence="2 3">
    <name type="scientific">Marinilabilia salmonicolor</name>
    <dbReference type="NCBI Taxonomy" id="989"/>
    <lineage>
        <taxon>Bacteria</taxon>
        <taxon>Pseudomonadati</taxon>
        <taxon>Bacteroidota</taxon>
        <taxon>Bacteroidia</taxon>
        <taxon>Marinilabiliales</taxon>
        <taxon>Marinilabiliaceae</taxon>
        <taxon>Marinilabilia</taxon>
    </lineage>
</organism>
<accession>A0A368VCQ8</accession>
<dbReference type="EMBL" id="QPIZ01000007">
    <property type="protein sequence ID" value="RCW36761.1"/>
    <property type="molecule type" value="Genomic_DNA"/>
</dbReference>
<name>A0A368VCQ8_9BACT</name>
<comment type="caution">
    <text evidence="2">The sequence shown here is derived from an EMBL/GenBank/DDBJ whole genome shotgun (WGS) entry which is preliminary data.</text>
</comment>
<dbReference type="RefSeq" id="WP_114436762.1">
    <property type="nucleotide sequence ID" value="NZ_QPIZ01000007.1"/>
</dbReference>
<reference evidence="2 3" key="1">
    <citation type="submission" date="2018-07" db="EMBL/GenBank/DDBJ databases">
        <title>Freshwater and sediment microbial communities from various areas in North America, analyzing microbe dynamics in response to fracking.</title>
        <authorList>
            <person name="Lamendella R."/>
        </authorList>
    </citation>
    <scope>NUCLEOTIDE SEQUENCE [LARGE SCALE GENOMIC DNA]</scope>
    <source>
        <strain evidence="2 3">160A</strain>
    </source>
</reference>
<proteinExistence type="predicted"/>
<protein>
    <submittedName>
        <fullName evidence="2">PD-(D/E)XK nuclease superfamily protein</fullName>
    </submittedName>
</protein>
<evidence type="ECO:0000313" key="2">
    <source>
        <dbReference type="EMBL" id="RCW36761.1"/>
    </source>
</evidence>
<gene>
    <name evidence="2" type="ORF">DFO77_10752</name>
</gene>
<dbReference type="InterPro" id="IPR038726">
    <property type="entry name" value="PDDEXK_AddAB-type"/>
</dbReference>